<dbReference type="InterPro" id="IPR007449">
    <property type="entry name" value="ZipA_FtsZ-bd_C"/>
</dbReference>
<dbReference type="SUPFAM" id="SSF64383">
    <property type="entry name" value="Cell-division protein ZipA, C-terminal domain"/>
    <property type="match status" value="1"/>
</dbReference>
<gene>
    <name evidence="8 12" type="primary">zipA</name>
    <name evidence="12" type="ORF">tloyanaT_19460</name>
</gene>
<evidence type="ECO:0000259" key="11">
    <source>
        <dbReference type="SMART" id="SM00771"/>
    </source>
</evidence>
<keyword evidence="3 8" id="KW-0132">Cell division</keyword>
<proteinExistence type="inferred from homology"/>
<evidence type="ECO:0000256" key="3">
    <source>
        <dbReference type="ARBA" id="ARBA00022618"/>
    </source>
</evidence>
<dbReference type="HAMAP" id="MF_00509">
    <property type="entry name" value="ZipA"/>
    <property type="match status" value="1"/>
</dbReference>
<evidence type="ECO:0000313" key="13">
    <source>
        <dbReference type="Proteomes" id="UP001157134"/>
    </source>
</evidence>
<keyword evidence="6 8" id="KW-0472">Membrane</keyword>
<evidence type="ECO:0000256" key="2">
    <source>
        <dbReference type="ARBA" id="ARBA00022519"/>
    </source>
</evidence>
<evidence type="ECO:0000256" key="9">
    <source>
        <dbReference type="RuleBase" id="RU003612"/>
    </source>
</evidence>
<feature type="region of interest" description="Disordered" evidence="10">
    <location>
        <begin position="135"/>
        <end position="158"/>
    </location>
</feature>
<protein>
    <recommendedName>
        <fullName evidence="8 9">Cell division protein ZipA</fullName>
    </recommendedName>
</protein>
<comment type="similarity">
    <text evidence="8 9">Belongs to the ZipA family.</text>
</comment>
<dbReference type="Proteomes" id="UP001157134">
    <property type="component" value="Unassembled WGS sequence"/>
</dbReference>
<organism evidence="12 13">
    <name type="scientific">Thalassotalea loyana</name>
    <dbReference type="NCBI Taxonomy" id="280483"/>
    <lineage>
        <taxon>Bacteria</taxon>
        <taxon>Pseudomonadati</taxon>
        <taxon>Pseudomonadota</taxon>
        <taxon>Gammaproteobacteria</taxon>
        <taxon>Alteromonadales</taxon>
        <taxon>Colwelliaceae</taxon>
        <taxon>Thalassotalea</taxon>
    </lineage>
</organism>
<evidence type="ECO:0000256" key="8">
    <source>
        <dbReference type="HAMAP-Rule" id="MF_00509"/>
    </source>
</evidence>
<dbReference type="PANTHER" id="PTHR38685:SF1">
    <property type="entry name" value="CELL DIVISION PROTEIN ZIPA"/>
    <property type="match status" value="1"/>
</dbReference>
<evidence type="ECO:0000256" key="5">
    <source>
        <dbReference type="ARBA" id="ARBA00022989"/>
    </source>
</evidence>
<dbReference type="NCBIfam" id="TIGR02205">
    <property type="entry name" value="septum_zipA"/>
    <property type="match status" value="1"/>
</dbReference>
<dbReference type="GO" id="GO:0051301">
    <property type="term" value="P:cell division"/>
    <property type="evidence" value="ECO:0007669"/>
    <property type="project" value="UniProtKB-KW"/>
</dbReference>
<keyword evidence="7 8" id="KW-0131">Cell cycle</keyword>
<feature type="region of interest" description="Disordered" evidence="10">
    <location>
        <begin position="176"/>
        <end position="199"/>
    </location>
</feature>
<feature type="compositionally biased region" description="Basic and acidic residues" evidence="10">
    <location>
        <begin position="179"/>
        <end position="189"/>
    </location>
</feature>
<keyword evidence="4 8" id="KW-0812">Transmembrane</keyword>
<feature type="region of interest" description="Disordered" evidence="10">
    <location>
        <begin position="71"/>
        <end position="100"/>
    </location>
</feature>
<evidence type="ECO:0000256" key="6">
    <source>
        <dbReference type="ARBA" id="ARBA00023136"/>
    </source>
</evidence>
<feature type="transmembrane region" description="Helical" evidence="8">
    <location>
        <begin position="6"/>
        <end position="28"/>
    </location>
</feature>
<comment type="subunit">
    <text evidence="8">Interacts with FtsZ via their C-terminal domains.</text>
</comment>
<dbReference type="SMART" id="SM00771">
    <property type="entry name" value="ZipA_C"/>
    <property type="match status" value="1"/>
</dbReference>
<evidence type="ECO:0000313" key="12">
    <source>
        <dbReference type="EMBL" id="GLX85694.1"/>
    </source>
</evidence>
<sequence length="396" mass="44207">MEDNFRNALIIISAVVIGAIFVHGLWTIRKNKNPYKLKTSDEPVANDDPVLDKSGFDQYGVSAPRVVEHSALTGEIKNPPKEEEIPQAPAPAPSFNDEPLPQDLKAKDPHVEIEQEDIATSQYEPPRVEEEVTVEESVAEPAIVEQEEETPAVTEDTSQKIEQTIALEPLYETPVTQPKVRDTSAEKPKPIKKTRTTKAEKEALKRNQMGFNFGDIEELETVQSEPSLGEPFELEQAPQEPKIEPDAPAKVEVEPEVLIISVVMPDNHLMSGAALLPSLLTLGLKYGDMNIFHRHQDNAGNGKVTFSLANMLNPGTFDLDSMESFATQGVSLFMTLPNAGDPFEVFNQMMAAARHLSQEFNAQILDDKRCVMTAQTEQHYMTKIREFDRKHRIAQK</sequence>
<evidence type="ECO:0000256" key="7">
    <source>
        <dbReference type="ARBA" id="ARBA00023306"/>
    </source>
</evidence>
<keyword evidence="5 8" id="KW-1133">Transmembrane helix</keyword>
<evidence type="ECO:0000256" key="10">
    <source>
        <dbReference type="SAM" id="MobiDB-lite"/>
    </source>
</evidence>
<dbReference type="EMBL" id="BSSV01000003">
    <property type="protein sequence ID" value="GLX85694.1"/>
    <property type="molecule type" value="Genomic_DNA"/>
</dbReference>
<name>A0ABQ6HCH0_9GAMM</name>
<comment type="caution">
    <text evidence="12">The sequence shown here is derived from an EMBL/GenBank/DDBJ whole genome shotgun (WGS) entry which is preliminary data.</text>
</comment>
<dbReference type="PANTHER" id="PTHR38685">
    <property type="entry name" value="CELL DIVISION PROTEIN ZIPA"/>
    <property type="match status" value="1"/>
</dbReference>
<reference evidence="12 13" key="1">
    <citation type="submission" date="2023-03" db="EMBL/GenBank/DDBJ databases">
        <title>Thalassotalea loyana LMG 22536T draft genome sequence.</title>
        <authorList>
            <person name="Sawabe T."/>
        </authorList>
    </citation>
    <scope>NUCLEOTIDE SEQUENCE [LARGE SCALE GENOMIC DNA]</scope>
    <source>
        <strain evidence="12 13">LMG 22536</strain>
    </source>
</reference>
<feature type="domain" description="ZipA C-terminal FtsZ-binding" evidence="11">
    <location>
        <begin position="254"/>
        <end position="384"/>
    </location>
</feature>
<comment type="function">
    <text evidence="8 9">Essential cell division protein that stabilizes the FtsZ protofilaments by cross-linking them and that serves as a cytoplasmic membrane anchor for the Z ring. Also required for the recruitment to the septal ring of downstream cell division proteins.</text>
</comment>
<keyword evidence="13" id="KW-1185">Reference proteome</keyword>
<accession>A0ABQ6HCH0</accession>
<dbReference type="InterPro" id="IPR036765">
    <property type="entry name" value="ZipA_FtsZ-bd_C_sf"/>
</dbReference>
<evidence type="ECO:0000256" key="4">
    <source>
        <dbReference type="ARBA" id="ARBA00022692"/>
    </source>
</evidence>
<dbReference type="Gene3D" id="3.30.1400.10">
    <property type="entry name" value="ZipA, C-terminal FtsZ-binding domain"/>
    <property type="match status" value="1"/>
</dbReference>
<keyword evidence="1 8" id="KW-1003">Cell membrane</keyword>
<keyword evidence="2 8" id="KW-0997">Cell inner membrane</keyword>
<evidence type="ECO:0000256" key="1">
    <source>
        <dbReference type="ARBA" id="ARBA00022475"/>
    </source>
</evidence>
<dbReference type="Pfam" id="PF04354">
    <property type="entry name" value="ZipA_C"/>
    <property type="match status" value="1"/>
</dbReference>
<dbReference type="InterPro" id="IPR011919">
    <property type="entry name" value="Cell_div_ZipA"/>
</dbReference>
<comment type="subcellular location">
    <subcellularLocation>
        <location evidence="8">Cell inner membrane</location>
        <topology evidence="8">Single-pass type I membrane protein</topology>
    </subcellularLocation>
    <text evidence="8">Localizes to the Z ring in an FtsZ-dependent manner.</text>
</comment>